<dbReference type="EMBL" id="AZIL01002132">
    <property type="protein sequence ID" value="EWM22653.1"/>
    <property type="molecule type" value="Genomic_DNA"/>
</dbReference>
<keyword evidence="2" id="KW-1133">Transmembrane helix</keyword>
<dbReference type="InterPro" id="IPR023801">
    <property type="entry name" value="His_deacetylse_dom"/>
</dbReference>
<dbReference type="GO" id="GO:0004407">
    <property type="term" value="F:histone deacetylase activity"/>
    <property type="evidence" value="ECO:0007669"/>
    <property type="project" value="InterPro"/>
</dbReference>
<gene>
    <name evidence="4" type="ORF">Naga_100023g53</name>
</gene>
<sequence length="449" mass="49529">MTLVRSGSRTTTPLSQVDVQFNRVSNALDIQKHIRPDRDRKSHHTPRGGRSSICQATALLTPQTNVQAGKRRKDQMRKEAAMMIACLVFIGAGVRSLRPALKVTRRFSSVVVTSNTAQGGDQRGVKDPLYFFYNDIFHVKMPEGHRFPMEKYAAFRRQAQQRLFSLPGVGFHPSPLSTVRDLETTHDRSYIQRYLVGNVTAQEKRESGFDWNEQHVNRTLSSVGGTVAATHAVLQSDLPVGAHLAGGTHHAFQARMEGFCIFSDIAVAANVALRDYPDKVRKILIVDLDTHQGNGNAVLFQDDSRVFTFSMHCDANYFSEKQASDLDVEVKPGTGDAGYLSLLERYLPLVFEAQAPDLVFFQAGVDIHASDRLGKLALTRAGLQRRNLRLFQFVEAYGSKLVVTAGGGYPSDSDPSSGPYADIINAHADVYVGAAEFFGGGSKMVPLLR</sequence>
<dbReference type="InterPro" id="IPR044150">
    <property type="entry name" value="HDAC_classIV"/>
</dbReference>
<dbReference type="SUPFAM" id="SSF52768">
    <property type="entry name" value="Arginase/deacetylase"/>
    <property type="match status" value="1"/>
</dbReference>
<keyword evidence="5" id="KW-1185">Reference proteome</keyword>
<name>W7TGL1_9STRA</name>
<feature type="transmembrane region" description="Helical" evidence="2">
    <location>
        <begin position="80"/>
        <end position="97"/>
    </location>
</feature>
<dbReference type="InterPro" id="IPR000286">
    <property type="entry name" value="HDACs"/>
</dbReference>
<keyword evidence="2" id="KW-0472">Membrane</keyword>
<evidence type="ECO:0000259" key="3">
    <source>
        <dbReference type="Pfam" id="PF00850"/>
    </source>
</evidence>
<comment type="caution">
    <text evidence="4">The sequence shown here is derived from an EMBL/GenBank/DDBJ whole genome shotgun (WGS) entry which is preliminary data.</text>
</comment>
<organism evidence="4 5">
    <name type="scientific">Nannochloropsis gaditana</name>
    <dbReference type="NCBI Taxonomy" id="72520"/>
    <lineage>
        <taxon>Eukaryota</taxon>
        <taxon>Sar</taxon>
        <taxon>Stramenopiles</taxon>
        <taxon>Ochrophyta</taxon>
        <taxon>Eustigmatophyceae</taxon>
        <taxon>Eustigmatales</taxon>
        <taxon>Monodopsidaceae</taxon>
        <taxon>Nannochloropsis</taxon>
    </lineage>
</organism>
<dbReference type="Gene3D" id="3.40.800.20">
    <property type="entry name" value="Histone deacetylase domain"/>
    <property type="match status" value="1"/>
</dbReference>
<dbReference type="PRINTS" id="PR01270">
    <property type="entry name" value="HDASUPER"/>
</dbReference>
<dbReference type="InterPro" id="IPR023696">
    <property type="entry name" value="Ureohydrolase_dom_sf"/>
</dbReference>
<dbReference type="Proteomes" id="UP000019335">
    <property type="component" value="Unassembled WGS sequence"/>
</dbReference>
<dbReference type="OrthoDB" id="424012at2759"/>
<feature type="domain" description="Histone deacetylase" evidence="3">
    <location>
        <begin position="172"/>
        <end position="413"/>
    </location>
</feature>
<protein>
    <submittedName>
        <fullName evidence="4">Histone deacetylase superfamily</fullName>
    </submittedName>
</protein>
<evidence type="ECO:0000313" key="4">
    <source>
        <dbReference type="EMBL" id="EWM22653.1"/>
    </source>
</evidence>
<dbReference type="CDD" id="cd09993">
    <property type="entry name" value="HDAC_classIV"/>
    <property type="match status" value="1"/>
</dbReference>
<reference evidence="4 5" key="1">
    <citation type="journal article" date="2014" name="Mol. Plant">
        <title>Chromosome Scale Genome Assembly and Transcriptome Profiling of Nannochloropsis gaditana in Nitrogen Depletion.</title>
        <authorList>
            <person name="Corteggiani Carpinelli E."/>
            <person name="Telatin A."/>
            <person name="Vitulo N."/>
            <person name="Forcato C."/>
            <person name="D'Angelo M."/>
            <person name="Schiavon R."/>
            <person name="Vezzi A."/>
            <person name="Giacometti G.M."/>
            <person name="Morosinotto T."/>
            <person name="Valle G."/>
        </authorList>
    </citation>
    <scope>NUCLEOTIDE SEQUENCE [LARGE SCALE GENOMIC DNA]</scope>
    <source>
        <strain evidence="4 5">B-31</strain>
    </source>
</reference>
<dbReference type="Pfam" id="PF00850">
    <property type="entry name" value="Hist_deacetyl"/>
    <property type="match status" value="1"/>
</dbReference>
<evidence type="ECO:0000256" key="1">
    <source>
        <dbReference type="ARBA" id="ARBA00022801"/>
    </source>
</evidence>
<evidence type="ECO:0000313" key="5">
    <source>
        <dbReference type="Proteomes" id="UP000019335"/>
    </source>
</evidence>
<keyword evidence="2" id="KW-0812">Transmembrane</keyword>
<dbReference type="AlphaFoldDB" id="W7TGL1"/>
<dbReference type="PANTHER" id="PTHR10625:SF19">
    <property type="entry name" value="HISTONE DEACETYLASE 12"/>
    <property type="match status" value="1"/>
</dbReference>
<dbReference type="PANTHER" id="PTHR10625">
    <property type="entry name" value="HISTONE DEACETYLASE HDAC1-RELATED"/>
    <property type="match status" value="1"/>
</dbReference>
<evidence type="ECO:0000256" key="2">
    <source>
        <dbReference type="SAM" id="Phobius"/>
    </source>
</evidence>
<proteinExistence type="predicted"/>
<dbReference type="GO" id="GO:0040029">
    <property type="term" value="P:epigenetic regulation of gene expression"/>
    <property type="evidence" value="ECO:0007669"/>
    <property type="project" value="TreeGrafter"/>
</dbReference>
<accession>W7TGL1</accession>
<keyword evidence="1" id="KW-0378">Hydrolase</keyword>
<dbReference type="GO" id="GO:0016787">
    <property type="term" value="F:hydrolase activity"/>
    <property type="evidence" value="ECO:0007669"/>
    <property type="project" value="UniProtKB-KW"/>
</dbReference>
<dbReference type="InterPro" id="IPR037138">
    <property type="entry name" value="His_deacetylse_dom_sf"/>
</dbReference>